<dbReference type="Proteomes" id="UP001459277">
    <property type="component" value="Unassembled WGS sequence"/>
</dbReference>
<proteinExistence type="predicted"/>
<dbReference type="EMBL" id="JAZDWU010000002">
    <property type="protein sequence ID" value="KAL0012625.1"/>
    <property type="molecule type" value="Genomic_DNA"/>
</dbReference>
<keyword evidence="4" id="KW-1185">Reference proteome</keyword>
<dbReference type="AlphaFoldDB" id="A0AAW2DTN6"/>
<feature type="compositionally biased region" description="Polar residues" evidence="2">
    <location>
        <begin position="51"/>
        <end position="73"/>
    </location>
</feature>
<comment type="caution">
    <text evidence="3">The sequence shown here is derived from an EMBL/GenBank/DDBJ whole genome shotgun (WGS) entry which is preliminary data.</text>
</comment>
<reference evidence="3 4" key="1">
    <citation type="submission" date="2024-01" db="EMBL/GenBank/DDBJ databases">
        <title>A telomere-to-telomere, gap-free genome of sweet tea (Lithocarpus litseifolius).</title>
        <authorList>
            <person name="Zhou J."/>
        </authorList>
    </citation>
    <scope>NUCLEOTIDE SEQUENCE [LARGE SCALE GENOMIC DNA]</scope>
    <source>
        <strain evidence="3">Zhou-2022a</strain>
        <tissue evidence="3">Leaf</tissue>
    </source>
</reference>
<organism evidence="3 4">
    <name type="scientific">Lithocarpus litseifolius</name>
    <dbReference type="NCBI Taxonomy" id="425828"/>
    <lineage>
        <taxon>Eukaryota</taxon>
        <taxon>Viridiplantae</taxon>
        <taxon>Streptophyta</taxon>
        <taxon>Embryophyta</taxon>
        <taxon>Tracheophyta</taxon>
        <taxon>Spermatophyta</taxon>
        <taxon>Magnoliopsida</taxon>
        <taxon>eudicotyledons</taxon>
        <taxon>Gunneridae</taxon>
        <taxon>Pentapetalae</taxon>
        <taxon>rosids</taxon>
        <taxon>fabids</taxon>
        <taxon>Fagales</taxon>
        <taxon>Fagaceae</taxon>
        <taxon>Lithocarpus</taxon>
    </lineage>
</organism>
<protein>
    <submittedName>
        <fullName evidence="3">Uncharacterized protein</fullName>
    </submittedName>
</protein>
<evidence type="ECO:0000256" key="1">
    <source>
        <dbReference type="SAM" id="Coils"/>
    </source>
</evidence>
<keyword evidence="1" id="KW-0175">Coiled coil</keyword>
<evidence type="ECO:0000256" key="2">
    <source>
        <dbReference type="SAM" id="MobiDB-lite"/>
    </source>
</evidence>
<evidence type="ECO:0000313" key="4">
    <source>
        <dbReference type="Proteomes" id="UP001459277"/>
    </source>
</evidence>
<sequence>MQAKANRAPIERADMYLKVYCRRDGAAITPHAQENMHPGRVREVGFGITPSGRNATNTSQFTSTPSASTKTTQRISELENNGAILREQLAQVQEQLSQLEARHQEQLSQVKARHQQQMAEVMTHMNAMIAQLSQGVRDLDTS</sequence>
<evidence type="ECO:0000313" key="3">
    <source>
        <dbReference type="EMBL" id="KAL0012625.1"/>
    </source>
</evidence>
<gene>
    <name evidence="3" type="ORF">SO802_007733</name>
</gene>
<feature type="coiled-coil region" evidence="1">
    <location>
        <begin position="75"/>
        <end position="109"/>
    </location>
</feature>
<feature type="region of interest" description="Disordered" evidence="2">
    <location>
        <begin position="42"/>
        <end position="73"/>
    </location>
</feature>
<name>A0AAW2DTN6_9ROSI</name>
<accession>A0AAW2DTN6</accession>